<dbReference type="STRING" id="100884.GCA_000269565_00737"/>
<dbReference type="SUPFAM" id="SSF52218">
    <property type="entry name" value="Flavoproteins"/>
    <property type="match status" value="1"/>
</dbReference>
<evidence type="ECO:0000313" key="6">
    <source>
        <dbReference type="EMBL" id="EFW03340.1"/>
    </source>
</evidence>
<dbReference type="PROSITE" id="PS50902">
    <property type="entry name" value="FLAVODOXIN_LIKE"/>
    <property type="match status" value="1"/>
</dbReference>
<proteinExistence type="inferred from homology"/>
<evidence type="ECO:0000256" key="2">
    <source>
        <dbReference type="ARBA" id="ARBA00007121"/>
    </source>
</evidence>
<dbReference type="GO" id="GO:0010181">
    <property type="term" value="F:FMN binding"/>
    <property type="evidence" value="ECO:0007669"/>
    <property type="project" value="InterPro"/>
</dbReference>
<dbReference type="HOGENOM" id="CLU_017490_1_0_9"/>
<dbReference type="PANTHER" id="PTHR32145">
    <property type="entry name" value="DIFLAVIN FLAVOPROTEIN A 2-RELATED"/>
    <property type="match status" value="1"/>
</dbReference>
<comment type="similarity">
    <text evidence="2">In the N-terminal section; belongs to the zinc metallo-hydrolase group 3 family.</text>
</comment>
<gene>
    <name evidence="6" type="ORF">HMPREF9488_03404</name>
</gene>
<dbReference type="InterPro" id="IPR036866">
    <property type="entry name" value="RibonucZ/Hydroxyglut_hydro"/>
</dbReference>
<evidence type="ECO:0000256" key="3">
    <source>
        <dbReference type="ARBA" id="ARBA00022448"/>
    </source>
</evidence>
<dbReference type="GO" id="GO:0046872">
    <property type="term" value="F:metal ion binding"/>
    <property type="evidence" value="ECO:0007669"/>
    <property type="project" value="InterPro"/>
</dbReference>
<evidence type="ECO:0000259" key="5">
    <source>
        <dbReference type="PROSITE" id="PS50902"/>
    </source>
</evidence>
<name>E7GF61_9FIRM</name>
<dbReference type="SUPFAM" id="SSF56281">
    <property type="entry name" value="Metallo-hydrolase/oxidoreductase"/>
    <property type="match status" value="1"/>
</dbReference>
<dbReference type="GO" id="GO:0009055">
    <property type="term" value="F:electron transfer activity"/>
    <property type="evidence" value="ECO:0007669"/>
    <property type="project" value="InterPro"/>
</dbReference>
<dbReference type="RefSeq" id="WP_008790486.1">
    <property type="nucleotide sequence ID" value="NZ_AKCB01000001.1"/>
</dbReference>
<keyword evidence="4" id="KW-0249">Electron transport</keyword>
<keyword evidence="3" id="KW-0813">Transport</keyword>
<dbReference type="PANTHER" id="PTHR32145:SF20">
    <property type="entry name" value="FLAVOPROTEIN"/>
    <property type="match status" value="1"/>
</dbReference>
<dbReference type="Pfam" id="PF19583">
    <property type="entry name" value="ODP"/>
    <property type="match status" value="1"/>
</dbReference>
<evidence type="ECO:0000256" key="4">
    <source>
        <dbReference type="ARBA" id="ARBA00022982"/>
    </source>
</evidence>
<comment type="cofactor">
    <cofactor evidence="1">
        <name>Fe cation</name>
        <dbReference type="ChEBI" id="CHEBI:24875"/>
    </cofactor>
</comment>
<dbReference type="OrthoDB" id="9807946at2"/>
<evidence type="ECO:0000256" key="1">
    <source>
        <dbReference type="ARBA" id="ARBA00001962"/>
    </source>
</evidence>
<organism evidence="6 7">
    <name type="scientific">Coprobacillus cateniformis</name>
    <dbReference type="NCBI Taxonomy" id="100884"/>
    <lineage>
        <taxon>Bacteria</taxon>
        <taxon>Bacillati</taxon>
        <taxon>Bacillota</taxon>
        <taxon>Erysipelotrichia</taxon>
        <taxon>Erysipelotrichales</taxon>
        <taxon>Coprobacillaceae</taxon>
        <taxon>Coprobacillus</taxon>
    </lineage>
</organism>
<dbReference type="GO" id="GO:0016651">
    <property type="term" value="F:oxidoreductase activity, acting on NAD(P)H"/>
    <property type="evidence" value="ECO:0007669"/>
    <property type="project" value="UniProtKB-ARBA"/>
</dbReference>
<dbReference type="InterPro" id="IPR016440">
    <property type="entry name" value="Rubredoxin-O_OxRdtase"/>
</dbReference>
<dbReference type="InterPro" id="IPR008254">
    <property type="entry name" value="Flavodoxin/NO_synth"/>
</dbReference>
<keyword evidence="7" id="KW-1185">Reference proteome</keyword>
<dbReference type="GeneID" id="78228633"/>
<reference evidence="6 7" key="1">
    <citation type="submission" date="2010-12" db="EMBL/GenBank/DDBJ databases">
        <title>The Genome Sequence of Coprobacillus sp. strain 29_1.</title>
        <authorList>
            <consortium name="The Broad Institute Genome Sequencing Platform"/>
            <person name="Earl A."/>
            <person name="Ward D."/>
            <person name="Feldgarden M."/>
            <person name="Gevers D."/>
            <person name="Daigneault M."/>
            <person name="Sibley C.D."/>
            <person name="White A."/>
            <person name="Strauss J."/>
            <person name="Allen-Vercoe E."/>
            <person name="Young S.K."/>
            <person name="Zeng Q."/>
            <person name="Gargeya S."/>
            <person name="Fitzgerald M."/>
            <person name="Haas B."/>
            <person name="Abouelleil A."/>
            <person name="Alvarado L."/>
            <person name="Arachchi H.M."/>
            <person name="Berlin A."/>
            <person name="Brown A."/>
            <person name="Chapman S.B."/>
            <person name="Chen Z."/>
            <person name="Dunbar C."/>
            <person name="Freedman E."/>
            <person name="Gearin G."/>
            <person name="Gellesch M."/>
            <person name="Goldberg J."/>
            <person name="Griggs A."/>
            <person name="Gujja S."/>
            <person name="Heilman E."/>
            <person name="Heiman D."/>
            <person name="Howarth C."/>
            <person name="Larson L."/>
            <person name="Lui A."/>
            <person name="MacDonald P.J.P."/>
            <person name="Mehta T."/>
            <person name="Montmayeur A."/>
            <person name="Murphy C."/>
            <person name="Neiman D."/>
            <person name="Pearson M."/>
            <person name="Priest M."/>
            <person name="Roberts A."/>
            <person name="Saif S."/>
            <person name="Shea T."/>
            <person name="Shenoy N."/>
            <person name="Sisk P."/>
            <person name="Stolte C."/>
            <person name="Sykes S."/>
            <person name="White J."/>
            <person name="Yandava C."/>
            <person name="Nusbaum C."/>
            <person name="Birren B."/>
        </authorList>
    </citation>
    <scope>NUCLEOTIDE SEQUENCE [LARGE SCALE GENOMIC DNA]</scope>
    <source>
        <strain evidence="6 7">29_1</strain>
    </source>
</reference>
<dbReference type="Gene3D" id="3.40.50.360">
    <property type="match status" value="1"/>
</dbReference>
<evidence type="ECO:0000313" key="7">
    <source>
        <dbReference type="Proteomes" id="UP000003157"/>
    </source>
</evidence>
<protein>
    <submittedName>
        <fullName evidence="6">F420H2 oxidase</fullName>
    </submittedName>
</protein>
<dbReference type="SMART" id="SM00849">
    <property type="entry name" value="Lactamase_B"/>
    <property type="match status" value="1"/>
</dbReference>
<dbReference type="PIRSF" id="PIRSF005243">
    <property type="entry name" value="ROO"/>
    <property type="match status" value="1"/>
</dbReference>
<dbReference type="InterPro" id="IPR001279">
    <property type="entry name" value="Metallo-B-lactamas"/>
</dbReference>
<dbReference type="EMBL" id="ADKX01000048">
    <property type="protein sequence ID" value="EFW03340.1"/>
    <property type="molecule type" value="Genomic_DNA"/>
</dbReference>
<dbReference type="Proteomes" id="UP000003157">
    <property type="component" value="Unassembled WGS sequence"/>
</dbReference>
<sequence>MKITDSLVYVGVEDKTLDLFEGQYPIPNGVTYNSYVILDDKIAIMDTVDKRGQDIWLKNIEAVLKDKIPDYLVVSHMEPDHGASIQILSEKYPSMKIVGNVKTFTMMEQFFHTDFIQQKMIVKEGDTLCLGKHNLQFIMAPMVHWPEVMMSYEQHEKTLFSADAFGTFGSFDQELWEEEARRYYLNIVGKYGLQVQNVLKKAKMLDIQMICPLHGPVLNNHLDEYIHHYCLWSQYQPEESGVLIAYASIHGNTKDAVMYLAHLLEMQGETVVMHDLCRTDVSYVVADAFRYDRLILASSSYDGGVFCPMETLLHHLKSKNFQNRDIALIENGTWAPSAIKAMNEILEPMKNIHIMEPTVTIRSTLSEKNKAEFQILIKSIMEGGCKDEICV</sequence>
<dbReference type="eggNOG" id="COG0426">
    <property type="taxonomic scope" value="Bacteria"/>
</dbReference>
<dbReference type="InterPro" id="IPR051285">
    <property type="entry name" value="NADH_oxidoreductase_modular"/>
</dbReference>
<feature type="domain" description="Flavodoxin-like" evidence="5">
    <location>
        <begin position="242"/>
        <end position="381"/>
    </location>
</feature>
<dbReference type="CDD" id="cd07709">
    <property type="entry name" value="flavodiiron_proteins_MBL-fold"/>
    <property type="match status" value="1"/>
</dbReference>
<accession>E7GF61</accession>
<dbReference type="InterPro" id="IPR045761">
    <property type="entry name" value="ODP_dom"/>
</dbReference>
<dbReference type="Gene3D" id="3.60.15.10">
    <property type="entry name" value="Ribonuclease Z/Hydroxyacylglutathione hydrolase-like"/>
    <property type="match status" value="1"/>
</dbReference>
<dbReference type="InterPro" id="IPR029039">
    <property type="entry name" value="Flavoprotein-like_sf"/>
</dbReference>
<comment type="caution">
    <text evidence="6">The sequence shown here is derived from an EMBL/GenBank/DDBJ whole genome shotgun (WGS) entry which is preliminary data.</text>
</comment>
<dbReference type="AlphaFoldDB" id="E7GF61"/>